<evidence type="ECO:0000256" key="3">
    <source>
        <dbReference type="ARBA" id="ARBA00022679"/>
    </source>
</evidence>
<feature type="transmembrane region" description="Helical" evidence="4">
    <location>
        <begin position="380"/>
        <end position="411"/>
    </location>
</feature>
<feature type="transmembrane region" description="Helical" evidence="4">
    <location>
        <begin position="347"/>
        <end position="368"/>
    </location>
</feature>
<comment type="caution">
    <text evidence="5">The sequence shown here is derived from an EMBL/GenBank/DDBJ whole genome shotgun (WGS) entry which is preliminary data.</text>
</comment>
<keyword evidence="3 5" id="KW-0808">Transferase</keyword>
<dbReference type="PANTHER" id="PTHR43630:SF1">
    <property type="entry name" value="POLY-BETA-1,6-N-ACETYL-D-GLUCOSAMINE SYNTHASE"/>
    <property type="match status" value="1"/>
</dbReference>
<proteinExistence type="inferred from homology"/>
<dbReference type="Proteomes" id="UP000253324">
    <property type="component" value="Unassembled WGS sequence"/>
</dbReference>
<evidence type="ECO:0000313" key="6">
    <source>
        <dbReference type="Proteomes" id="UP000253324"/>
    </source>
</evidence>
<evidence type="ECO:0000256" key="1">
    <source>
        <dbReference type="ARBA" id="ARBA00006739"/>
    </source>
</evidence>
<evidence type="ECO:0000256" key="4">
    <source>
        <dbReference type="SAM" id="Phobius"/>
    </source>
</evidence>
<organism evidence="5 6">
    <name type="scientific">Phyllobacterium bourgognense</name>
    <dbReference type="NCBI Taxonomy" id="314236"/>
    <lineage>
        <taxon>Bacteria</taxon>
        <taxon>Pseudomonadati</taxon>
        <taxon>Pseudomonadota</taxon>
        <taxon>Alphaproteobacteria</taxon>
        <taxon>Hyphomicrobiales</taxon>
        <taxon>Phyllobacteriaceae</taxon>
        <taxon>Phyllobacterium</taxon>
    </lineage>
</organism>
<name>A0A368YMX3_9HYPH</name>
<reference evidence="5 6" key="1">
    <citation type="submission" date="2018-07" db="EMBL/GenBank/DDBJ databases">
        <title>Genomic Encyclopedia of Type Strains, Phase III (KMG-III): the genomes of soil and plant-associated and newly described type strains.</title>
        <authorList>
            <person name="Whitman W."/>
        </authorList>
    </citation>
    <scope>NUCLEOTIDE SEQUENCE [LARGE SCALE GENOMIC DNA]</scope>
    <source>
        <strain evidence="5 6">31-25a</strain>
    </source>
</reference>
<keyword evidence="6" id="KW-1185">Reference proteome</keyword>
<evidence type="ECO:0000313" key="5">
    <source>
        <dbReference type="EMBL" id="RCW81535.1"/>
    </source>
</evidence>
<keyword evidence="4" id="KW-1133">Transmembrane helix</keyword>
<dbReference type="CDD" id="cd06423">
    <property type="entry name" value="CESA_like"/>
    <property type="match status" value="1"/>
</dbReference>
<dbReference type="SUPFAM" id="SSF53448">
    <property type="entry name" value="Nucleotide-diphospho-sugar transferases"/>
    <property type="match status" value="1"/>
</dbReference>
<feature type="transmembrane region" description="Helical" evidence="4">
    <location>
        <begin position="14"/>
        <end position="41"/>
    </location>
</feature>
<sequence>MNNWLPWTTGSATIIAWFVIACGLAQTAVYLLQLVLAALALSRRPPVARATLLWRRYSDVAPPVALVVPAYNEEMNVVESVRSLLSLEYPAYEVIVVNDGSRDATLDRLKEAYQLQLVTRPYEEALSHAPIRGIYASQFSNRLFVVDKENGGKADAQNAGINVSRAPLFCVIDADSILEPDALLRAVHPFVDDPVRTIAVGGTIRIANGSEVSGGRVSNVRLPRKLLPLLQIVEYLRAFLMARLAWSRINSLMLVSGAFGLFRRREAVEVGGFTKGSMGEDLDFVVKLHRHMRDNRRDYRIEFIPEPVCWTEAPESLDVLGRQRARWQRGSLEVFFRYRSMLFNPRYGRIGFLGFGHILLVDVIGPVIEVLGYILMPAFWLLGILAVDYLLAFTALVFTYGVFISVMSLILEEAELRRFPRARDLVILTLAAILENFGYRQLNNYWRLKGMWQYARGGTGWGEMTRKGFAKQAK</sequence>
<dbReference type="InterPro" id="IPR029044">
    <property type="entry name" value="Nucleotide-diphossugar_trans"/>
</dbReference>
<dbReference type="EMBL" id="QPJM01000010">
    <property type="protein sequence ID" value="RCW81535.1"/>
    <property type="molecule type" value="Genomic_DNA"/>
</dbReference>
<keyword evidence="4" id="KW-0812">Transmembrane</keyword>
<keyword evidence="2" id="KW-0328">Glycosyltransferase</keyword>
<evidence type="ECO:0000256" key="2">
    <source>
        <dbReference type="ARBA" id="ARBA00022676"/>
    </source>
</evidence>
<dbReference type="RefSeq" id="WP_114431146.1">
    <property type="nucleotide sequence ID" value="NZ_QPJM01000010.1"/>
</dbReference>
<gene>
    <name evidence="5" type="ORF">C7476_11089</name>
</gene>
<dbReference type="Pfam" id="PF13641">
    <property type="entry name" value="Glyco_tranf_2_3"/>
    <property type="match status" value="1"/>
</dbReference>
<dbReference type="Gene3D" id="3.90.550.10">
    <property type="entry name" value="Spore Coat Polysaccharide Biosynthesis Protein SpsA, Chain A"/>
    <property type="match status" value="1"/>
</dbReference>
<dbReference type="PANTHER" id="PTHR43630">
    <property type="entry name" value="POLY-BETA-1,6-N-ACETYL-D-GLUCOSAMINE SYNTHASE"/>
    <property type="match status" value="1"/>
</dbReference>
<protein>
    <submittedName>
        <fullName evidence="5">Cellulose synthase/poly-beta-1,6-N-acetylglucosamine synthase-like glycosyltransferase</fullName>
    </submittedName>
</protein>
<keyword evidence="4" id="KW-0472">Membrane</keyword>
<dbReference type="OrthoDB" id="276604at2"/>
<accession>A0A368YMX3</accession>
<dbReference type="GO" id="GO:0016757">
    <property type="term" value="F:glycosyltransferase activity"/>
    <property type="evidence" value="ECO:0007669"/>
    <property type="project" value="UniProtKB-KW"/>
</dbReference>
<comment type="similarity">
    <text evidence="1">Belongs to the glycosyltransferase 2 family.</text>
</comment>
<dbReference type="AlphaFoldDB" id="A0A368YMX3"/>